<evidence type="ECO:0000313" key="4">
    <source>
        <dbReference type="Proteomes" id="UP000004095"/>
    </source>
</evidence>
<dbReference type="RefSeq" id="WP_002696659.1">
    <property type="nucleotide sequence ID" value="NZ_AAWS01000012.1"/>
</dbReference>
<evidence type="ECO:0000259" key="2">
    <source>
        <dbReference type="Pfam" id="PF01757"/>
    </source>
</evidence>
<feature type="transmembrane region" description="Helical" evidence="1">
    <location>
        <begin position="184"/>
        <end position="203"/>
    </location>
</feature>
<dbReference type="GO" id="GO:0016747">
    <property type="term" value="F:acyltransferase activity, transferring groups other than amino-acyl groups"/>
    <property type="evidence" value="ECO:0007669"/>
    <property type="project" value="InterPro"/>
</dbReference>
<accession>A1ZK66</accession>
<keyword evidence="1" id="KW-0472">Membrane</keyword>
<dbReference type="eggNOG" id="COG1835">
    <property type="taxonomic scope" value="Bacteria"/>
</dbReference>
<dbReference type="PANTHER" id="PTHR36927:SF3">
    <property type="entry name" value="GLUCANS BIOSYNTHESIS PROTEIN C"/>
    <property type="match status" value="1"/>
</dbReference>
<feature type="transmembrane region" description="Helical" evidence="1">
    <location>
        <begin position="64"/>
        <end position="86"/>
    </location>
</feature>
<name>A1ZK66_MICM2</name>
<gene>
    <name evidence="3" type="ORF">M23134_02283</name>
</gene>
<dbReference type="AlphaFoldDB" id="A1ZK66"/>
<feature type="transmembrane region" description="Helical" evidence="1">
    <location>
        <begin position="20"/>
        <end position="37"/>
    </location>
</feature>
<dbReference type="PANTHER" id="PTHR36927">
    <property type="entry name" value="BLR4337 PROTEIN"/>
    <property type="match status" value="1"/>
</dbReference>
<feature type="transmembrane region" description="Helical" evidence="1">
    <location>
        <begin position="352"/>
        <end position="374"/>
    </location>
</feature>
<dbReference type="Proteomes" id="UP000004095">
    <property type="component" value="Unassembled WGS sequence"/>
</dbReference>
<dbReference type="InterPro" id="IPR002656">
    <property type="entry name" value="Acyl_transf_3_dom"/>
</dbReference>
<feature type="transmembrane region" description="Helical" evidence="1">
    <location>
        <begin position="98"/>
        <end position="117"/>
    </location>
</feature>
<organism evidence="3 4">
    <name type="scientific">Microscilla marina ATCC 23134</name>
    <dbReference type="NCBI Taxonomy" id="313606"/>
    <lineage>
        <taxon>Bacteria</taxon>
        <taxon>Pseudomonadati</taxon>
        <taxon>Bacteroidota</taxon>
        <taxon>Cytophagia</taxon>
        <taxon>Cytophagales</taxon>
        <taxon>Microscillaceae</taxon>
        <taxon>Microscilla</taxon>
    </lineage>
</organism>
<keyword evidence="4" id="KW-1185">Reference proteome</keyword>
<protein>
    <submittedName>
        <fullName evidence="3">Inner membrane protein</fullName>
    </submittedName>
</protein>
<feature type="transmembrane region" description="Helical" evidence="1">
    <location>
        <begin position="252"/>
        <end position="269"/>
    </location>
</feature>
<comment type="caution">
    <text evidence="3">The sequence shown here is derived from an EMBL/GenBank/DDBJ whole genome shotgun (WGS) entry which is preliminary data.</text>
</comment>
<dbReference type="EMBL" id="AAWS01000012">
    <property type="protein sequence ID" value="EAY29092.1"/>
    <property type="molecule type" value="Genomic_DNA"/>
</dbReference>
<keyword evidence="1" id="KW-1133">Transmembrane helix</keyword>
<reference evidence="3 4" key="1">
    <citation type="submission" date="2007-01" db="EMBL/GenBank/DDBJ databases">
        <authorList>
            <person name="Haygood M."/>
            <person name="Podell S."/>
            <person name="Anderson C."/>
            <person name="Hopkinson B."/>
            <person name="Roe K."/>
            <person name="Barbeau K."/>
            <person name="Gaasterland T."/>
            <person name="Ferriera S."/>
            <person name="Johnson J."/>
            <person name="Kravitz S."/>
            <person name="Beeson K."/>
            <person name="Sutton G."/>
            <person name="Rogers Y.-H."/>
            <person name="Friedman R."/>
            <person name="Frazier M."/>
            <person name="Venter J.C."/>
        </authorList>
    </citation>
    <scope>NUCLEOTIDE SEQUENCE [LARGE SCALE GENOMIC DNA]</scope>
    <source>
        <strain evidence="3 4">ATCC 23134</strain>
    </source>
</reference>
<evidence type="ECO:0000256" key="1">
    <source>
        <dbReference type="SAM" id="Phobius"/>
    </source>
</evidence>
<evidence type="ECO:0000313" key="3">
    <source>
        <dbReference type="EMBL" id="EAY29092.1"/>
    </source>
</evidence>
<sequence length="406" mass="48324">MQKNKQTLTQKERRYDIDWLRIVLIFSVLLFHVGMVYRGSNEDWHIKSPQTSEWLHHLMVQLHIWRMPLLFFISGVGTYFALGIRNSRKYLAERTKRLFIPLLAGMFGIIVPIQVYIEFLLRGRFQGSFWDFYPTIFEWVPYPNGALSWHHLWFILYLFIYSLLALPLFLQLRTTKGKAFIKRLTRIASGKGALLLGVLPILLVKVLLKPHFPEETHALYNDWEYFTFGWMFFITGYMIASHQHFWDILKEQRRIFLIAWVLASAFLYYNYLATPKTWIFPKLPFDIRYWWISQTMVAWFSMLAVMGYGYRYLNIRHRWLKPLNQGVYPFYILHQPVIIVIGFFSVHWGLGVWAGFVVLTILSTVVSIGIYWWLVRPFALMRTLFGMKPKPTLKKESEPTPINQLA</sequence>
<feature type="transmembrane region" description="Helical" evidence="1">
    <location>
        <begin position="328"/>
        <end position="346"/>
    </location>
</feature>
<feature type="transmembrane region" description="Helical" evidence="1">
    <location>
        <begin position="289"/>
        <end position="308"/>
    </location>
</feature>
<feature type="domain" description="Acyltransferase 3" evidence="2">
    <location>
        <begin position="15"/>
        <end position="372"/>
    </location>
</feature>
<feature type="transmembrane region" description="Helical" evidence="1">
    <location>
        <begin position="223"/>
        <end position="240"/>
    </location>
</feature>
<dbReference type="OrthoDB" id="9809782at2"/>
<feature type="transmembrane region" description="Helical" evidence="1">
    <location>
        <begin position="152"/>
        <end position="172"/>
    </location>
</feature>
<proteinExistence type="predicted"/>
<dbReference type="InterPro" id="IPR050623">
    <property type="entry name" value="Glucan_succinyl_AcylTrfase"/>
</dbReference>
<keyword evidence="1" id="KW-0812">Transmembrane</keyword>
<dbReference type="Pfam" id="PF01757">
    <property type="entry name" value="Acyl_transf_3"/>
    <property type="match status" value="1"/>
</dbReference>